<sequence length="158" mass="17705">MIGVDRGWGEINVTMSLSIAKRSESMSLSTPTVTAINYPDATITRAERALCCSPFRVTLFAAMLEQSVSLLSIPGAGGLEKGYTSRLLTEAAAESYLLWLIKVGILRREVDGQGITDSFRLTPLGRKLIEKWQPQGDLFPKPTFWQRFLNTLQRWFSF</sequence>
<accession>A0A402DGI1</accession>
<evidence type="ECO:0000313" key="1">
    <source>
        <dbReference type="EMBL" id="GCE61303.1"/>
    </source>
</evidence>
<comment type="caution">
    <text evidence="1">The sequence shown here is derived from an EMBL/GenBank/DDBJ whole genome shotgun (WGS) entry which is preliminary data.</text>
</comment>
<proteinExistence type="predicted"/>
<reference evidence="2" key="1">
    <citation type="submission" date="2018-12" db="EMBL/GenBank/DDBJ databases">
        <title>Genome sequence of Microcystis aeruginosa NIES-4285.</title>
        <authorList>
            <person name="Tanabe Y."/>
        </authorList>
    </citation>
    <scope>NUCLEOTIDE SEQUENCE [LARGE SCALE GENOMIC DNA]</scope>
    <source>
        <strain evidence="2">NIES-4285</strain>
    </source>
</reference>
<name>A0A402DGI1_MICAE</name>
<dbReference type="Proteomes" id="UP000289660">
    <property type="component" value="Unassembled WGS sequence"/>
</dbReference>
<dbReference type="AlphaFoldDB" id="A0A402DGI1"/>
<dbReference type="InterPro" id="IPR054651">
    <property type="entry name" value="Npun_F0494-like"/>
</dbReference>
<dbReference type="EMBL" id="BIFY01000065">
    <property type="protein sequence ID" value="GCE61303.1"/>
    <property type="molecule type" value="Genomic_DNA"/>
</dbReference>
<gene>
    <name evidence="1" type="ORF">MiAbB_03237</name>
</gene>
<organism evidence="1 2">
    <name type="scientific">Microcystis aeruginosa NIES-4285</name>
    <dbReference type="NCBI Taxonomy" id="2497681"/>
    <lineage>
        <taxon>Bacteria</taxon>
        <taxon>Bacillati</taxon>
        <taxon>Cyanobacteriota</taxon>
        <taxon>Cyanophyceae</taxon>
        <taxon>Oscillatoriophycideae</taxon>
        <taxon>Chroococcales</taxon>
        <taxon>Microcystaceae</taxon>
        <taxon>Microcystis</taxon>
    </lineage>
</organism>
<dbReference type="NCBIfam" id="NF045586">
    <property type="entry name" value="Npun_F0494_fam"/>
    <property type="match status" value="1"/>
</dbReference>
<evidence type="ECO:0000313" key="2">
    <source>
        <dbReference type="Proteomes" id="UP000289660"/>
    </source>
</evidence>
<protein>
    <submittedName>
        <fullName evidence="1">Uncharacterized protein</fullName>
    </submittedName>
</protein>